<accession>A0A4S8JWL8</accession>
<gene>
    <name evidence="2" type="ORF">C4D60_Mb05t16530</name>
</gene>
<name>A0A4S8JWL8_MUSBA</name>
<organism evidence="2 3">
    <name type="scientific">Musa balbisiana</name>
    <name type="common">Banana</name>
    <dbReference type="NCBI Taxonomy" id="52838"/>
    <lineage>
        <taxon>Eukaryota</taxon>
        <taxon>Viridiplantae</taxon>
        <taxon>Streptophyta</taxon>
        <taxon>Embryophyta</taxon>
        <taxon>Tracheophyta</taxon>
        <taxon>Spermatophyta</taxon>
        <taxon>Magnoliopsida</taxon>
        <taxon>Liliopsida</taxon>
        <taxon>Zingiberales</taxon>
        <taxon>Musaceae</taxon>
        <taxon>Musa</taxon>
    </lineage>
</organism>
<dbReference type="Proteomes" id="UP000317650">
    <property type="component" value="Chromosome 5"/>
</dbReference>
<dbReference type="AlphaFoldDB" id="A0A4S8JWL8"/>
<comment type="caution">
    <text evidence="2">The sequence shown here is derived from an EMBL/GenBank/DDBJ whole genome shotgun (WGS) entry which is preliminary data.</text>
</comment>
<feature type="region of interest" description="Disordered" evidence="1">
    <location>
        <begin position="1"/>
        <end position="34"/>
    </location>
</feature>
<proteinExistence type="predicted"/>
<evidence type="ECO:0000256" key="1">
    <source>
        <dbReference type="SAM" id="MobiDB-lite"/>
    </source>
</evidence>
<reference evidence="2 3" key="1">
    <citation type="journal article" date="2019" name="Nat. Plants">
        <title>Genome sequencing of Musa balbisiana reveals subgenome evolution and function divergence in polyploid bananas.</title>
        <authorList>
            <person name="Yao X."/>
        </authorList>
    </citation>
    <scope>NUCLEOTIDE SEQUENCE [LARGE SCALE GENOMIC DNA]</scope>
    <source>
        <strain evidence="3">cv. DH-PKW</strain>
        <tissue evidence="2">Leaves</tissue>
    </source>
</reference>
<protein>
    <submittedName>
        <fullName evidence="2">Uncharacterized protein</fullName>
    </submittedName>
</protein>
<evidence type="ECO:0000313" key="2">
    <source>
        <dbReference type="EMBL" id="THU66663.1"/>
    </source>
</evidence>
<sequence length="59" mass="6370">MQRSKPSKPVESAVRNREGKRKKREVTTESSTSFGSSLILILLAGMPTEGLAACTSPYS</sequence>
<evidence type="ECO:0000313" key="3">
    <source>
        <dbReference type="Proteomes" id="UP000317650"/>
    </source>
</evidence>
<dbReference type="EMBL" id="PYDT01000003">
    <property type="protein sequence ID" value="THU66663.1"/>
    <property type="molecule type" value="Genomic_DNA"/>
</dbReference>
<keyword evidence="3" id="KW-1185">Reference proteome</keyword>